<keyword evidence="2" id="KW-1185">Reference proteome</keyword>
<accession>A0AA39JHJ0</accession>
<name>A0AA39JHJ0_9AGAR</name>
<proteinExistence type="predicted"/>
<evidence type="ECO:0000313" key="1">
    <source>
        <dbReference type="EMBL" id="KAK0442881.1"/>
    </source>
</evidence>
<dbReference type="EMBL" id="JAUEPT010000024">
    <property type="protein sequence ID" value="KAK0442881.1"/>
    <property type="molecule type" value="Genomic_DNA"/>
</dbReference>
<dbReference type="Proteomes" id="UP001175226">
    <property type="component" value="Unassembled WGS sequence"/>
</dbReference>
<protein>
    <submittedName>
        <fullName evidence="1">Uncharacterized protein</fullName>
    </submittedName>
</protein>
<dbReference type="Gene3D" id="3.40.640.10">
    <property type="entry name" value="Type I PLP-dependent aspartate aminotransferase-like (Major domain)"/>
    <property type="match status" value="1"/>
</dbReference>
<dbReference type="AlphaFoldDB" id="A0AA39JHJ0"/>
<sequence>MWMYFCRPLTSDGFRILAVHIDSEPDPVTGADILPISLSTTFAQSSASVHKGYSTPYDALGKLIANLESKGGEVLTFSSRSATALATLGKGNMFSA</sequence>
<organism evidence="1 2">
    <name type="scientific">Armillaria borealis</name>
    <dbReference type="NCBI Taxonomy" id="47425"/>
    <lineage>
        <taxon>Eukaryota</taxon>
        <taxon>Fungi</taxon>
        <taxon>Dikarya</taxon>
        <taxon>Basidiomycota</taxon>
        <taxon>Agaricomycotina</taxon>
        <taxon>Agaricomycetes</taxon>
        <taxon>Agaricomycetidae</taxon>
        <taxon>Agaricales</taxon>
        <taxon>Marasmiineae</taxon>
        <taxon>Physalacriaceae</taxon>
        <taxon>Armillaria</taxon>
    </lineage>
</organism>
<gene>
    <name evidence="1" type="ORF">EV421DRAFT_1903857</name>
</gene>
<reference evidence="1" key="1">
    <citation type="submission" date="2023-06" db="EMBL/GenBank/DDBJ databases">
        <authorList>
            <consortium name="Lawrence Berkeley National Laboratory"/>
            <person name="Ahrendt S."/>
            <person name="Sahu N."/>
            <person name="Indic B."/>
            <person name="Wong-Bajracharya J."/>
            <person name="Merenyi Z."/>
            <person name="Ke H.-M."/>
            <person name="Monk M."/>
            <person name="Kocsube S."/>
            <person name="Drula E."/>
            <person name="Lipzen A."/>
            <person name="Balint B."/>
            <person name="Henrissat B."/>
            <person name="Andreopoulos B."/>
            <person name="Martin F.M."/>
            <person name="Harder C.B."/>
            <person name="Rigling D."/>
            <person name="Ford K.L."/>
            <person name="Foster G.D."/>
            <person name="Pangilinan J."/>
            <person name="Papanicolaou A."/>
            <person name="Barry K."/>
            <person name="LaButti K."/>
            <person name="Viragh M."/>
            <person name="Koriabine M."/>
            <person name="Yan M."/>
            <person name="Riley R."/>
            <person name="Champramary S."/>
            <person name="Plett K.L."/>
            <person name="Tsai I.J."/>
            <person name="Slot J."/>
            <person name="Sipos G."/>
            <person name="Plett J."/>
            <person name="Nagy L.G."/>
            <person name="Grigoriev I.V."/>
        </authorList>
    </citation>
    <scope>NUCLEOTIDE SEQUENCE</scope>
    <source>
        <strain evidence="1">FPL87.14</strain>
    </source>
</reference>
<dbReference type="InterPro" id="IPR015421">
    <property type="entry name" value="PyrdxlP-dep_Trfase_major"/>
</dbReference>
<comment type="caution">
    <text evidence="1">The sequence shown here is derived from an EMBL/GenBank/DDBJ whole genome shotgun (WGS) entry which is preliminary data.</text>
</comment>
<evidence type="ECO:0000313" key="2">
    <source>
        <dbReference type="Proteomes" id="UP001175226"/>
    </source>
</evidence>